<comment type="caution">
    <text evidence="1">The sequence shown here is derived from an EMBL/GenBank/DDBJ whole genome shotgun (WGS) entry which is preliminary data.</text>
</comment>
<reference evidence="1 2" key="1">
    <citation type="journal article" date="2021" name="Elife">
        <title>Chloroplast acquisition without the gene transfer in kleptoplastic sea slugs, Plakobranchus ocellatus.</title>
        <authorList>
            <person name="Maeda T."/>
            <person name="Takahashi S."/>
            <person name="Yoshida T."/>
            <person name="Shimamura S."/>
            <person name="Takaki Y."/>
            <person name="Nagai Y."/>
            <person name="Toyoda A."/>
            <person name="Suzuki Y."/>
            <person name="Arimoto A."/>
            <person name="Ishii H."/>
            <person name="Satoh N."/>
            <person name="Nishiyama T."/>
            <person name="Hasebe M."/>
            <person name="Maruyama T."/>
            <person name="Minagawa J."/>
            <person name="Obokata J."/>
            <person name="Shigenobu S."/>
        </authorList>
    </citation>
    <scope>NUCLEOTIDE SEQUENCE [LARGE SCALE GENOMIC DNA]</scope>
</reference>
<accession>A0AAV4C2T3</accession>
<organism evidence="1 2">
    <name type="scientific">Plakobranchus ocellatus</name>
    <dbReference type="NCBI Taxonomy" id="259542"/>
    <lineage>
        <taxon>Eukaryota</taxon>
        <taxon>Metazoa</taxon>
        <taxon>Spiralia</taxon>
        <taxon>Lophotrochozoa</taxon>
        <taxon>Mollusca</taxon>
        <taxon>Gastropoda</taxon>
        <taxon>Heterobranchia</taxon>
        <taxon>Euthyneura</taxon>
        <taxon>Panpulmonata</taxon>
        <taxon>Sacoglossa</taxon>
        <taxon>Placobranchoidea</taxon>
        <taxon>Plakobranchidae</taxon>
        <taxon>Plakobranchus</taxon>
    </lineage>
</organism>
<dbReference type="Proteomes" id="UP000735302">
    <property type="component" value="Unassembled WGS sequence"/>
</dbReference>
<dbReference type="AlphaFoldDB" id="A0AAV4C2T3"/>
<gene>
    <name evidence="1" type="ORF">PoB_005180800</name>
</gene>
<name>A0AAV4C2T3_9GAST</name>
<evidence type="ECO:0000313" key="1">
    <source>
        <dbReference type="EMBL" id="GFO25303.1"/>
    </source>
</evidence>
<proteinExistence type="predicted"/>
<sequence length="95" mass="10526">MQVEKSCILQLNPGKSKSTGKRWRRLSGTLCFLLYPSPRPICPKEAVMRPRAAETCGMVNSQLLLSLQSQIALEGKAKHLKKSKLSLPETITVFG</sequence>
<keyword evidence="2" id="KW-1185">Reference proteome</keyword>
<evidence type="ECO:0000313" key="2">
    <source>
        <dbReference type="Proteomes" id="UP000735302"/>
    </source>
</evidence>
<dbReference type="EMBL" id="BLXT01005746">
    <property type="protein sequence ID" value="GFO25303.1"/>
    <property type="molecule type" value="Genomic_DNA"/>
</dbReference>
<protein>
    <submittedName>
        <fullName evidence="1">Uncharacterized protein</fullName>
    </submittedName>
</protein>